<evidence type="ECO:0000313" key="2">
    <source>
        <dbReference type="Proteomes" id="UP001164776"/>
    </source>
</evidence>
<sequence length="149" mass="17687">MEAYITYGDKILAPYNFEYSLHPTLDLHTHLPKESKVLALDSLDVDHKRYMTILMIIQALKIAMGVKFEQLVHPKRKDKIIFRSNFPLPEIPKTSRPITKKDLMNIIADLCHFPMHEVINRRGTFFYHDSYLAQDDKYHPLIEWEHHPF</sequence>
<protein>
    <submittedName>
        <fullName evidence="1">Uncharacterized protein</fullName>
    </submittedName>
</protein>
<dbReference type="OrthoDB" id="10580736at2759"/>
<name>A0A9W8CFA9_9POAL</name>
<proteinExistence type="predicted"/>
<accession>A0A9W8CFA9</accession>
<dbReference type="EMBL" id="MU629575">
    <property type="protein sequence ID" value="KAJ1256030.1"/>
    <property type="molecule type" value="Genomic_DNA"/>
</dbReference>
<dbReference type="Proteomes" id="UP001164776">
    <property type="component" value="Unassembled WGS sequence"/>
</dbReference>
<comment type="caution">
    <text evidence="1">The sequence shown here is derived from an EMBL/GenBank/DDBJ whole genome shotgun (WGS) entry which is preliminary data.</text>
</comment>
<organism evidence="1 2">
    <name type="scientific">Paspalum vaginatum</name>
    <name type="common">seashore paspalum</name>
    <dbReference type="NCBI Taxonomy" id="158149"/>
    <lineage>
        <taxon>Eukaryota</taxon>
        <taxon>Viridiplantae</taxon>
        <taxon>Streptophyta</taxon>
        <taxon>Embryophyta</taxon>
        <taxon>Tracheophyta</taxon>
        <taxon>Spermatophyta</taxon>
        <taxon>Magnoliopsida</taxon>
        <taxon>Liliopsida</taxon>
        <taxon>Poales</taxon>
        <taxon>Poaceae</taxon>
        <taxon>PACMAD clade</taxon>
        <taxon>Panicoideae</taxon>
        <taxon>Andropogonodae</taxon>
        <taxon>Paspaleae</taxon>
        <taxon>Paspalinae</taxon>
        <taxon>Paspalum</taxon>
    </lineage>
</organism>
<reference evidence="1 2" key="1">
    <citation type="submission" date="2022-10" db="EMBL/GenBank/DDBJ databases">
        <title>WGS assembly of Paspalum vaginatum 540-79.</title>
        <authorList>
            <person name="Sun G."/>
            <person name="Wase N."/>
            <person name="Shu S."/>
            <person name="Jenkins J."/>
            <person name="Zhou B."/>
            <person name="Torres-Rodriguez J."/>
            <person name="Chen C."/>
            <person name="Sandor L."/>
            <person name="Plott C."/>
            <person name="Yoshinga Y."/>
            <person name="Daum C."/>
            <person name="Qi P."/>
            <person name="Barry K."/>
            <person name="Lipzen A."/>
            <person name="Berry L."/>
            <person name="Pedersen C."/>
            <person name="Gottilla T."/>
            <person name="Foltz A."/>
            <person name="Yu H."/>
            <person name="O'Malley R."/>
            <person name="Zhang C."/>
            <person name="Devos K."/>
            <person name="Sigmon B."/>
            <person name="Yu B."/>
            <person name="Obata T."/>
            <person name="Schmutz J."/>
            <person name="Schnable J."/>
        </authorList>
    </citation>
    <scope>NUCLEOTIDE SEQUENCE [LARGE SCALE GENOMIC DNA]</scope>
    <source>
        <strain evidence="2">cv. 540-79</strain>
    </source>
</reference>
<gene>
    <name evidence="1" type="ORF">BS78_K101000</name>
</gene>
<keyword evidence="2" id="KW-1185">Reference proteome</keyword>
<evidence type="ECO:0000313" key="1">
    <source>
        <dbReference type="EMBL" id="KAJ1256030.1"/>
    </source>
</evidence>
<dbReference type="AlphaFoldDB" id="A0A9W8CFA9"/>